<keyword evidence="1" id="KW-0812">Transmembrane</keyword>
<feature type="transmembrane region" description="Helical" evidence="1">
    <location>
        <begin position="31"/>
        <end position="50"/>
    </location>
</feature>
<keyword evidence="1" id="KW-1133">Transmembrane helix</keyword>
<dbReference type="KEGG" id="dfo:Dform_01542"/>
<reference evidence="3" key="1">
    <citation type="submission" date="2016-11" db="EMBL/GenBank/DDBJ databases">
        <title>Dehalogenimonas formicexedens sp. nov., a chlorinated alkane respiring bacterium isolated from contaminated groundwater.</title>
        <authorList>
            <person name="Key T.A."/>
            <person name="Bowman K.S."/>
            <person name="Lee I."/>
            <person name="Chun J."/>
            <person name="Albuquerque L."/>
            <person name="da Costa M.S."/>
            <person name="Rainey F.A."/>
            <person name="Moe W.M."/>
        </authorList>
    </citation>
    <scope>NUCLEOTIDE SEQUENCE [LARGE SCALE GENOMIC DNA]</scope>
    <source>
        <strain evidence="3">NSZ-14</strain>
    </source>
</reference>
<dbReference type="AlphaFoldDB" id="A0A1P8F8R6"/>
<keyword evidence="1" id="KW-0472">Membrane</keyword>
<protein>
    <submittedName>
        <fullName evidence="2">Reductive dehalogenase membrane anchor</fullName>
    </submittedName>
</protein>
<sequence>MFFVGMLITAVVAAFVIWAMKKGIKFTWYEWLLGALTILFALMTIQHYTGSLAEYQVTAAKLGGLMFGSITLVLLAVTVQFVWRHNKAVR</sequence>
<evidence type="ECO:0000313" key="3">
    <source>
        <dbReference type="Proteomes" id="UP000185934"/>
    </source>
</evidence>
<dbReference type="Proteomes" id="UP000185934">
    <property type="component" value="Chromosome"/>
</dbReference>
<gene>
    <name evidence="2" type="ORF">Dform_01542</name>
</gene>
<dbReference type="OrthoDB" id="166725at2"/>
<accession>A0A1P8F8R6</accession>
<keyword evidence="3" id="KW-1185">Reference proteome</keyword>
<evidence type="ECO:0000313" key="2">
    <source>
        <dbReference type="EMBL" id="APV44864.1"/>
    </source>
</evidence>
<feature type="transmembrane region" description="Helical" evidence="1">
    <location>
        <begin position="6"/>
        <end position="24"/>
    </location>
</feature>
<proteinExistence type="predicted"/>
<organism evidence="2 3">
    <name type="scientific">Dehalogenimonas formicexedens</name>
    <dbReference type="NCBI Taxonomy" id="1839801"/>
    <lineage>
        <taxon>Bacteria</taxon>
        <taxon>Bacillati</taxon>
        <taxon>Chloroflexota</taxon>
        <taxon>Dehalococcoidia</taxon>
        <taxon>Dehalococcoidales</taxon>
        <taxon>Dehalococcoidaceae</taxon>
        <taxon>Dehalogenimonas</taxon>
    </lineage>
</organism>
<dbReference type="EMBL" id="CP018258">
    <property type="protein sequence ID" value="APV44864.1"/>
    <property type="molecule type" value="Genomic_DNA"/>
</dbReference>
<evidence type="ECO:0000256" key="1">
    <source>
        <dbReference type="SAM" id="Phobius"/>
    </source>
</evidence>
<dbReference type="STRING" id="1839801.Dform_01542"/>
<feature type="transmembrane region" description="Helical" evidence="1">
    <location>
        <begin position="62"/>
        <end position="83"/>
    </location>
</feature>
<dbReference type="RefSeq" id="WP_076004481.1">
    <property type="nucleotide sequence ID" value="NZ_CP018258.1"/>
</dbReference>
<name>A0A1P8F8R6_9CHLR</name>